<evidence type="ECO:0000313" key="9">
    <source>
        <dbReference type="Proteomes" id="UP000807469"/>
    </source>
</evidence>
<dbReference type="InterPro" id="IPR046341">
    <property type="entry name" value="SET_dom_sf"/>
</dbReference>
<dbReference type="Gene3D" id="2.170.270.10">
    <property type="entry name" value="SET domain"/>
    <property type="match status" value="1"/>
</dbReference>
<evidence type="ECO:0000256" key="3">
    <source>
        <dbReference type="ARBA" id="ARBA00022691"/>
    </source>
</evidence>
<feature type="domain" description="SET" evidence="6">
    <location>
        <begin position="500"/>
        <end position="617"/>
    </location>
</feature>
<evidence type="ECO:0000259" key="6">
    <source>
        <dbReference type="PROSITE" id="PS50280"/>
    </source>
</evidence>
<evidence type="ECO:0000256" key="5">
    <source>
        <dbReference type="ARBA" id="ARBA00023163"/>
    </source>
</evidence>
<evidence type="ECO:0000259" key="7">
    <source>
        <dbReference type="PROSITE" id="PS51633"/>
    </source>
</evidence>
<dbReference type="GO" id="GO:0031507">
    <property type="term" value="P:heterochromatin formation"/>
    <property type="evidence" value="ECO:0007669"/>
    <property type="project" value="TreeGrafter"/>
</dbReference>
<keyword evidence="3" id="KW-0949">S-adenosyl-L-methionine</keyword>
<comment type="caution">
    <text evidence="8">The sequence shown here is derived from an EMBL/GenBank/DDBJ whole genome shotgun (WGS) entry which is preliminary data.</text>
</comment>
<dbReference type="SMART" id="SM00317">
    <property type="entry name" value="SET"/>
    <property type="match status" value="1"/>
</dbReference>
<evidence type="ECO:0000256" key="4">
    <source>
        <dbReference type="ARBA" id="ARBA00023015"/>
    </source>
</evidence>
<keyword evidence="4" id="KW-0805">Transcription regulation</keyword>
<organism evidence="8 9">
    <name type="scientific">Pholiota conissans</name>
    <dbReference type="NCBI Taxonomy" id="109636"/>
    <lineage>
        <taxon>Eukaryota</taxon>
        <taxon>Fungi</taxon>
        <taxon>Dikarya</taxon>
        <taxon>Basidiomycota</taxon>
        <taxon>Agaricomycotina</taxon>
        <taxon>Agaricomycetes</taxon>
        <taxon>Agaricomycetidae</taxon>
        <taxon>Agaricales</taxon>
        <taxon>Agaricineae</taxon>
        <taxon>Strophariaceae</taxon>
        <taxon>Pholiota</taxon>
    </lineage>
</organism>
<dbReference type="InterPro" id="IPR026489">
    <property type="entry name" value="CXC_dom"/>
</dbReference>
<dbReference type="PANTHER" id="PTHR45747:SF4">
    <property type="entry name" value="HISTONE-LYSINE N-METHYLTRANSFERASE E(Z)"/>
    <property type="match status" value="1"/>
</dbReference>
<dbReference type="PROSITE" id="PS50280">
    <property type="entry name" value="SET"/>
    <property type="match status" value="1"/>
</dbReference>
<dbReference type="GO" id="GO:0003682">
    <property type="term" value="F:chromatin binding"/>
    <property type="evidence" value="ECO:0007669"/>
    <property type="project" value="TreeGrafter"/>
</dbReference>
<dbReference type="EMBL" id="MU155131">
    <property type="protein sequence ID" value="KAF9486124.1"/>
    <property type="molecule type" value="Genomic_DNA"/>
</dbReference>
<feature type="domain" description="CXC" evidence="7">
    <location>
        <begin position="382"/>
        <end position="496"/>
    </location>
</feature>
<dbReference type="Pfam" id="PF00856">
    <property type="entry name" value="SET"/>
    <property type="match status" value="1"/>
</dbReference>
<dbReference type="Proteomes" id="UP000807469">
    <property type="component" value="Unassembled WGS sequence"/>
</dbReference>
<dbReference type="PROSITE" id="PS51633">
    <property type="entry name" value="CXC"/>
    <property type="match status" value="1"/>
</dbReference>
<dbReference type="InterPro" id="IPR045318">
    <property type="entry name" value="EZH1/2-like"/>
</dbReference>
<proteinExistence type="predicted"/>
<dbReference type="GO" id="GO:0035098">
    <property type="term" value="C:ESC/E(Z) complex"/>
    <property type="evidence" value="ECO:0007669"/>
    <property type="project" value="TreeGrafter"/>
</dbReference>
<name>A0A9P5ZEB6_9AGAR</name>
<accession>A0A9P5ZEB6</accession>
<dbReference type="OrthoDB" id="6141102at2759"/>
<dbReference type="GO" id="GO:0046976">
    <property type="term" value="F:histone H3K27 methyltransferase activity"/>
    <property type="evidence" value="ECO:0007669"/>
    <property type="project" value="TreeGrafter"/>
</dbReference>
<dbReference type="SUPFAM" id="SSF82199">
    <property type="entry name" value="SET domain"/>
    <property type="match status" value="1"/>
</dbReference>
<dbReference type="GO" id="GO:0032259">
    <property type="term" value="P:methylation"/>
    <property type="evidence" value="ECO:0007669"/>
    <property type="project" value="UniProtKB-KW"/>
</dbReference>
<evidence type="ECO:0000313" key="8">
    <source>
        <dbReference type="EMBL" id="KAF9486124.1"/>
    </source>
</evidence>
<dbReference type="PANTHER" id="PTHR45747">
    <property type="entry name" value="HISTONE-LYSINE N-METHYLTRANSFERASE E(Z)"/>
    <property type="match status" value="1"/>
</dbReference>
<evidence type="ECO:0000256" key="2">
    <source>
        <dbReference type="ARBA" id="ARBA00022679"/>
    </source>
</evidence>
<gene>
    <name evidence="8" type="ORF">BDN70DRAFT_988141</name>
</gene>
<keyword evidence="9" id="KW-1185">Reference proteome</keyword>
<dbReference type="AlphaFoldDB" id="A0A9P5ZEB6"/>
<evidence type="ECO:0000256" key="1">
    <source>
        <dbReference type="ARBA" id="ARBA00022603"/>
    </source>
</evidence>
<dbReference type="InterPro" id="IPR001214">
    <property type="entry name" value="SET_dom"/>
</dbReference>
<sequence>MEHFSLDDEPEDSTSFEDVAEASRHEIAYRIYHDLWKEFYSWEQDYSQSTLNQLSPAVYIRLPDLPYLPEAHWKGRVTAHEEWATIEDFDSGAYTRSVTSWEPLTAPAWNYYPRYTFCTPHSFSVEAEQRSRAQFAPLADDEYFNKERFLKNFRDFMWQNDYPDPDLEMIEKILVRRLLYKHHFTKDEVDRLEIFTFPLRENHRAGLIWYSNQRDYHWWTGDLLDDALPKLPTDSIDPDLDLYGNVMKDLPLFCANLNCLFVNCRTHGPSPSISVDSIRPTKTSEMIKQSGGQPCDRDCYKSFEEENINMINSHWDQGDKDLFESMMKLIPDARPCDLAVICRKPCVEMYVERLGFFSDDEIDIDDDHRPRAIPDIEFDEDLRSYNLSVEGAKKLLMTTPAGPCSHPGPCNKHAYCPCYDNRQRCLRTCRCSLKCELRFKGCKCRPKSKSKNAECCTEEDNCPCRRLERECDPELCKGCKARYYYKSKCANIAIQKKNFVAIHIRKSEYGLGAFANANIREGTCIGEYVGEVTEANRPLTQLQQHVGLNYTFELVLDLKGKDIMVDSWNLGNETRYLNHNNEANCSAHTKFVNGTHMIALFAGRDIKAGEELTLDYGELYWNAHEERKKVKKWDKKALRFDAARIKWTTLT</sequence>
<keyword evidence="1" id="KW-0489">Methyltransferase</keyword>
<protein>
    <submittedName>
        <fullName evidence="8">SET domain-containing protein</fullName>
    </submittedName>
</protein>
<reference evidence="8" key="1">
    <citation type="submission" date="2020-11" db="EMBL/GenBank/DDBJ databases">
        <authorList>
            <consortium name="DOE Joint Genome Institute"/>
            <person name="Ahrendt S."/>
            <person name="Riley R."/>
            <person name="Andreopoulos W."/>
            <person name="Labutti K."/>
            <person name="Pangilinan J."/>
            <person name="Ruiz-Duenas F.J."/>
            <person name="Barrasa J.M."/>
            <person name="Sanchez-Garcia M."/>
            <person name="Camarero S."/>
            <person name="Miyauchi S."/>
            <person name="Serrano A."/>
            <person name="Linde D."/>
            <person name="Babiker R."/>
            <person name="Drula E."/>
            <person name="Ayuso-Fernandez I."/>
            <person name="Pacheco R."/>
            <person name="Padilla G."/>
            <person name="Ferreira P."/>
            <person name="Barriuso J."/>
            <person name="Kellner H."/>
            <person name="Castanera R."/>
            <person name="Alfaro M."/>
            <person name="Ramirez L."/>
            <person name="Pisabarro A.G."/>
            <person name="Kuo A."/>
            <person name="Tritt A."/>
            <person name="Lipzen A."/>
            <person name="He G."/>
            <person name="Yan M."/>
            <person name="Ng V."/>
            <person name="Cullen D."/>
            <person name="Martin F."/>
            <person name="Rosso M.-N."/>
            <person name="Henrissat B."/>
            <person name="Hibbett D."/>
            <person name="Martinez A.T."/>
            <person name="Grigoriev I.V."/>
        </authorList>
    </citation>
    <scope>NUCLEOTIDE SEQUENCE</scope>
    <source>
        <strain evidence="8">CIRM-BRFM 674</strain>
    </source>
</reference>
<keyword evidence="2" id="KW-0808">Transferase</keyword>
<keyword evidence="5" id="KW-0804">Transcription</keyword>